<feature type="compositionally biased region" description="Polar residues" evidence="1">
    <location>
        <begin position="49"/>
        <end position="61"/>
    </location>
</feature>
<dbReference type="AlphaFoldDB" id="A0A6L2KP37"/>
<name>A0A6L2KP37_TANCI</name>
<evidence type="ECO:0000256" key="1">
    <source>
        <dbReference type="SAM" id="MobiDB-lite"/>
    </source>
</evidence>
<protein>
    <submittedName>
        <fullName evidence="2">Uncharacterized protein</fullName>
    </submittedName>
</protein>
<feature type="region of interest" description="Disordered" evidence="1">
    <location>
        <begin position="270"/>
        <end position="309"/>
    </location>
</feature>
<proteinExistence type="predicted"/>
<feature type="compositionally biased region" description="Acidic residues" evidence="1">
    <location>
        <begin position="93"/>
        <end position="112"/>
    </location>
</feature>
<gene>
    <name evidence="2" type="ORF">Tci_023251</name>
</gene>
<feature type="region of interest" description="Disordered" evidence="1">
    <location>
        <begin position="1"/>
        <end position="27"/>
    </location>
</feature>
<accession>A0A6L2KP37</accession>
<reference evidence="2" key="1">
    <citation type="journal article" date="2019" name="Sci. Rep.">
        <title>Draft genome of Tanacetum cinerariifolium, the natural source of mosquito coil.</title>
        <authorList>
            <person name="Yamashiro T."/>
            <person name="Shiraishi A."/>
            <person name="Satake H."/>
            <person name="Nakayama K."/>
        </authorList>
    </citation>
    <scope>NUCLEOTIDE SEQUENCE</scope>
</reference>
<feature type="compositionally biased region" description="Polar residues" evidence="1">
    <location>
        <begin position="1"/>
        <end position="11"/>
    </location>
</feature>
<feature type="region of interest" description="Disordered" evidence="1">
    <location>
        <begin position="46"/>
        <end position="119"/>
    </location>
</feature>
<organism evidence="2">
    <name type="scientific">Tanacetum cinerariifolium</name>
    <name type="common">Dalmatian daisy</name>
    <name type="synonym">Chrysanthemum cinerariifolium</name>
    <dbReference type="NCBI Taxonomy" id="118510"/>
    <lineage>
        <taxon>Eukaryota</taxon>
        <taxon>Viridiplantae</taxon>
        <taxon>Streptophyta</taxon>
        <taxon>Embryophyta</taxon>
        <taxon>Tracheophyta</taxon>
        <taxon>Spermatophyta</taxon>
        <taxon>Magnoliopsida</taxon>
        <taxon>eudicotyledons</taxon>
        <taxon>Gunneridae</taxon>
        <taxon>Pentapetalae</taxon>
        <taxon>asterids</taxon>
        <taxon>campanulids</taxon>
        <taxon>Asterales</taxon>
        <taxon>Asteraceae</taxon>
        <taxon>Asteroideae</taxon>
        <taxon>Anthemideae</taxon>
        <taxon>Anthemidinae</taxon>
        <taxon>Tanacetum</taxon>
    </lineage>
</organism>
<dbReference type="EMBL" id="BKCJ010002842">
    <property type="protein sequence ID" value="GEU51273.1"/>
    <property type="molecule type" value="Genomic_DNA"/>
</dbReference>
<sequence length="339" mass="37100">MPPPTTASTRLLTLAKGKQPAKSSKAKSLYVLSEVTMTEAEQMKLATKRSLQQTHISQASGSGADEGTSIIPGVPDVATDESDEEISWKSSDEDNDDDDVDDQENSDNEGNDDASLGMNVGCKEGQDVEDDDEELYKDVNINLEGRYSLSVSSQFVTSMLNLSPDAGIDSLFESTPRVDVQATTTVAPLTLTAPTLPPPTIPTISQIIKEQVKVQVSKILPKIEKTVNEQLEAEVLTQSSNTSKTSYAVIGGDKIILDTYGYSVMFKRRHDDANKDKNPPLDQTGGPSEEENKKSQSQQALQRKRRPRPLASLLKGLNLIKRLQASLHQQRSQCRQLKI</sequence>
<comment type="caution">
    <text evidence="2">The sequence shown here is derived from an EMBL/GenBank/DDBJ whole genome shotgun (WGS) entry which is preliminary data.</text>
</comment>
<feature type="compositionally biased region" description="Basic and acidic residues" evidence="1">
    <location>
        <begin position="270"/>
        <end position="279"/>
    </location>
</feature>
<evidence type="ECO:0000313" key="2">
    <source>
        <dbReference type="EMBL" id="GEU51273.1"/>
    </source>
</evidence>